<dbReference type="Proteomes" id="UP000182491">
    <property type="component" value="Unassembled WGS sequence"/>
</dbReference>
<dbReference type="Gene3D" id="2.160.20.10">
    <property type="entry name" value="Single-stranded right-handed beta-helix, Pectin lyase-like"/>
    <property type="match status" value="1"/>
</dbReference>
<evidence type="ECO:0000313" key="5">
    <source>
        <dbReference type="Proteomes" id="UP000182491"/>
    </source>
</evidence>
<evidence type="ECO:0000256" key="3">
    <source>
        <dbReference type="SAM" id="SignalP"/>
    </source>
</evidence>
<proteinExistence type="predicted"/>
<dbReference type="RefSeq" id="WP_068837144.1">
    <property type="nucleotide sequence ID" value="NZ_FPCA01000004.1"/>
</dbReference>
<keyword evidence="2" id="KW-0325">Glycoprotein</keyword>
<dbReference type="GO" id="GO:0046872">
    <property type="term" value="F:metal ion binding"/>
    <property type="evidence" value="ECO:0007669"/>
    <property type="project" value="UniProtKB-KW"/>
</dbReference>
<dbReference type="InterPro" id="IPR012334">
    <property type="entry name" value="Pectin_lyas_fold"/>
</dbReference>
<evidence type="ECO:0000256" key="2">
    <source>
        <dbReference type="ARBA" id="ARBA00023180"/>
    </source>
</evidence>
<feature type="chain" id="PRO_5010169646" description="Pectate lyase" evidence="3">
    <location>
        <begin position="24"/>
        <end position="478"/>
    </location>
</feature>
<dbReference type="AlphaFoldDB" id="A0A1I7K5N4"/>
<sequence length="478" mass="51417">MFKNRIKVRVSLLGLFLPMVCFAGCVQQPASVSSGEPAPEAVTVPVAAVPATETVQQLAFPGAEGFGKFTTGGRGGQVVVVTNLNDEGPGSLREAVRKKGPRMVVFAVSGILDLESPLDINNPDITIAGQSAPGDGVTIRNFPVNIKADNVIVRYLRFRMGDVKGVQADALTANKGKSNIIVDHCSMSWATDESASFYDNTNFTLQWCIISESLNQSIHAKGDHGYGGIWGGVGASFHHNLLANHMSRMPRFSGSKTTANSPDELVDFRNNVIFNWGGNNTYGGERGRYNMVNNFYKPGPATPKSKKDRLLEPYAPYGQFYLAGNVVEGSPEVTQYNALGVALEHPDSALVGNPFNSTAIPDQSAQEAFASVLAHAGASYRRDAVDARVVQEVRTGQATNGKNKNGIIDSQKDVGGWPEMKAVEAPADKDQDGMPDAWERQQKLNADDAADAAAYTLDKQYTNIEVYLNSLVEGNLVK</sequence>
<gene>
    <name evidence="4" type="ORF">SAMN04487941_3422</name>
</gene>
<dbReference type="EMBL" id="FPCA01000004">
    <property type="protein sequence ID" value="SFU92731.1"/>
    <property type="molecule type" value="Genomic_DNA"/>
</dbReference>
<feature type="signal peptide" evidence="3">
    <location>
        <begin position="1"/>
        <end position="23"/>
    </location>
</feature>
<dbReference type="PANTHER" id="PTHR42970">
    <property type="entry name" value="PECTATE LYASE C-RELATED"/>
    <property type="match status" value="1"/>
</dbReference>
<dbReference type="SUPFAM" id="SSF51126">
    <property type="entry name" value="Pectin lyase-like"/>
    <property type="match status" value="1"/>
</dbReference>
<evidence type="ECO:0008006" key="6">
    <source>
        <dbReference type="Google" id="ProtNLM"/>
    </source>
</evidence>
<keyword evidence="5" id="KW-1185">Reference proteome</keyword>
<dbReference type="InterPro" id="IPR011050">
    <property type="entry name" value="Pectin_lyase_fold/virulence"/>
</dbReference>
<keyword evidence="3" id="KW-0732">Signal</keyword>
<name>A0A1I7K5N4_9BACT</name>
<dbReference type="STRING" id="388950.GCA_001611675_01004"/>
<organism evidence="4 5">
    <name type="scientific">Pontibacter akesuensis</name>
    <dbReference type="NCBI Taxonomy" id="388950"/>
    <lineage>
        <taxon>Bacteria</taxon>
        <taxon>Pseudomonadati</taxon>
        <taxon>Bacteroidota</taxon>
        <taxon>Cytophagia</taxon>
        <taxon>Cytophagales</taxon>
        <taxon>Hymenobacteraceae</taxon>
        <taxon>Pontibacter</taxon>
    </lineage>
</organism>
<protein>
    <recommendedName>
        <fullName evidence="6">Pectate lyase</fullName>
    </recommendedName>
</protein>
<evidence type="ECO:0000256" key="1">
    <source>
        <dbReference type="ARBA" id="ARBA00022723"/>
    </source>
</evidence>
<keyword evidence="1" id="KW-0479">Metal-binding</keyword>
<dbReference type="InterPro" id="IPR052063">
    <property type="entry name" value="Polysaccharide_Lyase_1"/>
</dbReference>
<reference evidence="5" key="1">
    <citation type="submission" date="2016-10" db="EMBL/GenBank/DDBJ databases">
        <authorList>
            <person name="Varghese N."/>
        </authorList>
    </citation>
    <scope>NUCLEOTIDE SEQUENCE [LARGE SCALE GENOMIC DNA]</scope>
    <source>
        <strain evidence="5">DSM 18820</strain>
    </source>
</reference>
<dbReference type="PANTHER" id="PTHR42970:SF1">
    <property type="entry name" value="PECTATE LYASE C-RELATED"/>
    <property type="match status" value="1"/>
</dbReference>
<evidence type="ECO:0000313" key="4">
    <source>
        <dbReference type="EMBL" id="SFU92731.1"/>
    </source>
</evidence>
<accession>A0A1I7K5N4</accession>